<dbReference type="Gene3D" id="3.40.30.10">
    <property type="entry name" value="Glutaredoxin"/>
    <property type="match status" value="1"/>
</dbReference>
<protein>
    <recommendedName>
        <fullName evidence="4">Alkyl hydroperoxide reductase subunit C/ Thiol specific antioxidant domain-containing protein</fullName>
    </recommendedName>
</protein>
<dbReference type="Pfam" id="PF11412">
    <property type="entry name" value="DsbD_N"/>
    <property type="match status" value="1"/>
</dbReference>
<evidence type="ECO:0000313" key="3">
    <source>
        <dbReference type="EMBL" id="SVC50602.1"/>
    </source>
</evidence>
<feature type="non-terminal residue" evidence="3">
    <location>
        <position position="295"/>
    </location>
</feature>
<reference evidence="3" key="1">
    <citation type="submission" date="2018-05" db="EMBL/GenBank/DDBJ databases">
        <authorList>
            <person name="Lanie J.A."/>
            <person name="Ng W.-L."/>
            <person name="Kazmierczak K.M."/>
            <person name="Andrzejewski T.M."/>
            <person name="Davidsen T.M."/>
            <person name="Wayne K.J."/>
            <person name="Tettelin H."/>
            <person name="Glass J.I."/>
            <person name="Rusch D."/>
            <person name="Podicherti R."/>
            <person name="Tsui H.-C.T."/>
            <person name="Winkler M.E."/>
        </authorList>
    </citation>
    <scope>NUCLEOTIDE SEQUENCE</scope>
</reference>
<dbReference type="InterPro" id="IPR028250">
    <property type="entry name" value="DsbDN"/>
</dbReference>
<name>A0A382MSZ7_9ZZZZ</name>
<accession>A0A382MSZ7</accession>
<dbReference type="InterPro" id="IPR000866">
    <property type="entry name" value="AhpC/TSA"/>
</dbReference>
<dbReference type="InterPro" id="IPR036249">
    <property type="entry name" value="Thioredoxin-like_sf"/>
</dbReference>
<proteinExistence type="predicted"/>
<organism evidence="3">
    <name type="scientific">marine metagenome</name>
    <dbReference type="NCBI Taxonomy" id="408172"/>
    <lineage>
        <taxon>unclassified sequences</taxon>
        <taxon>metagenomes</taxon>
        <taxon>ecological metagenomes</taxon>
    </lineage>
</organism>
<dbReference type="Pfam" id="PF00578">
    <property type="entry name" value="AhpC-TSA"/>
    <property type="match status" value="1"/>
</dbReference>
<evidence type="ECO:0000259" key="2">
    <source>
        <dbReference type="Pfam" id="PF11412"/>
    </source>
</evidence>
<dbReference type="SUPFAM" id="SSF52833">
    <property type="entry name" value="Thioredoxin-like"/>
    <property type="match status" value="1"/>
</dbReference>
<evidence type="ECO:0000259" key="1">
    <source>
        <dbReference type="Pfam" id="PF00578"/>
    </source>
</evidence>
<dbReference type="EMBL" id="UINC01094937">
    <property type="protein sequence ID" value="SVC50602.1"/>
    <property type="molecule type" value="Genomic_DNA"/>
</dbReference>
<dbReference type="AlphaFoldDB" id="A0A382MSZ7"/>
<feature type="domain" description="Alkyl hydroperoxide reductase subunit C/ Thiol specific antioxidant" evidence="1">
    <location>
        <begin position="3"/>
        <end position="80"/>
    </location>
</feature>
<dbReference type="GO" id="GO:0016209">
    <property type="term" value="F:antioxidant activity"/>
    <property type="evidence" value="ECO:0007669"/>
    <property type="project" value="InterPro"/>
</dbReference>
<evidence type="ECO:0008006" key="4">
    <source>
        <dbReference type="Google" id="ProtNLM"/>
    </source>
</evidence>
<gene>
    <name evidence="3" type="ORF">METZ01_LOCUS303456</name>
</gene>
<feature type="domain" description="Thiol:disulfide interchange protein DsbD N-terminal" evidence="2">
    <location>
        <begin position="122"/>
        <end position="242"/>
    </location>
</feature>
<dbReference type="GO" id="GO:0016491">
    <property type="term" value="F:oxidoreductase activity"/>
    <property type="evidence" value="ECO:0007669"/>
    <property type="project" value="InterPro"/>
</dbReference>
<sequence>MAAFNKADIRLYVLSYDSHKAIANFSKTHKITFTMLSDPDSKVIKDFGILNTLIPENAHPWFGIPFPGAYIVNNEGIITEKIFENIHHARPGPEQLLAAAQGERFSVEPMLSPTKDVDVDVAFHGDSLPEGITREIVATIRVPEGKHIYSEPVPEGLVAASIELDNNPGIVAYTPIQPKTSPLTLTGSDTTLQVYKGNTVLRLPVAQNGQFIEKTDEGNFVTVSGKVHWQTCDDKECDLPESVDFEFHIKVGALFTPELSWDLFKLVTDISNKKPHQKVILVVAYQAFRISKLYK</sequence>
<dbReference type="CDD" id="cd02971">
    <property type="entry name" value="PRX_family"/>
    <property type="match status" value="1"/>
</dbReference>